<keyword evidence="4" id="KW-1185">Reference proteome</keyword>
<sequence length="250" mass="27529">MKRQILLTVLAAFWTASLGGSAHAAQTESRHFTPQERKEIVQIVSQALKKDPQILSDAIQSLRQQATEEMQERGLKAVKAHYSALEAAPPYAVKGNPQGKVTVIEFLDPRCGYCRHMMPVLDKFLKRHPDVKLIEKLVPVLGPASLLDVQAIFAAAMQNHYEQMRLALMKETAKSDQGKIETLAKEQGLDLEKFRKDMKGPAVKALIAINVGQAQAIGLDGTPTFIFGQAAVIPGAISLDQLDQILEKVR</sequence>
<name>A0A6P1NEZ5_9PROT</name>
<dbReference type="SUPFAM" id="SSF52833">
    <property type="entry name" value="Thioredoxin-like"/>
    <property type="match status" value="1"/>
</dbReference>
<dbReference type="PANTHER" id="PTHR35272:SF3">
    <property type="entry name" value="THIOL:DISULFIDE INTERCHANGE PROTEIN DSBC"/>
    <property type="match status" value="1"/>
</dbReference>
<dbReference type="InterPro" id="IPR051470">
    <property type="entry name" value="Thiol:disulfide_interchange"/>
</dbReference>
<protein>
    <submittedName>
        <fullName evidence="3">Thioredoxin domain-containing protein</fullName>
    </submittedName>
</protein>
<dbReference type="AlphaFoldDB" id="A0A6P1NEZ5"/>
<dbReference type="PROSITE" id="PS51352">
    <property type="entry name" value="THIOREDOXIN_2"/>
    <property type="match status" value="1"/>
</dbReference>
<dbReference type="KEGG" id="bomb:GT348_07630"/>
<evidence type="ECO:0000313" key="4">
    <source>
        <dbReference type="Proteomes" id="UP000463975"/>
    </source>
</evidence>
<dbReference type="CDD" id="cd03023">
    <property type="entry name" value="DsbA_Com1_like"/>
    <property type="match status" value="1"/>
</dbReference>
<accession>A0A6P1NEZ5</accession>
<dbReference type="InterPro" id="IPR001853">
    <property type="entry name" value="DSBA-like_thioredoxin_dom"/>
</dbReference>
<reference evidence="3 4" key="1">
    <citation type="submission" date="2020-01" db="EMBL/GenBank/DDBJ databases">
        <title>Genome sequencing of strain KACC 21507.</title>
        <authorList>
            <person name="Heo J."/>
            <person name="Kim S.-J."/>
            <person name="Kim J.-S."/>
            <person name="Hong S.-B."/>
            <person name="Kwon S.-W."/>
        </authorList>
    </citation>
    <scope>NUCLEOTIDE SEQUENCE [LARGE SCALE GENOMIC DNA]</scope>
    <source>
        <strain evidence="3 4">KACC 21507</strain>
    </source>
</reference>
<dbReference type="EMBL" id="CP047652">
    <property type="protein sequence ID" value="QHI96119.1"/>
    <property type="molecule type" value="Genomic_DNA"/>
</dbReference>
<proteinExistence type="predicted"/>
<keyword evidence="1" id="KW-0732">Signal</keyword>
<dbReference type="Gene3D" id="3.40.30.10">
    <property type="entry name" value="Glutaredoxin"/>
    <property type="match status" value="1"/>
</dbReference>
<dbReference type="Proteomes" id="UP000463975">
    <property type="component" value="Chromosome"/>
</dbReference>
<evidence type="ECO:0000259" key="2">
    <source>
        <dbReference type="PROSITE" id="PS51352"/>
    </source>
</evidence>
<dbReference type="InterPro" id="IPR036249">
    <property type="entry name" value="Thioredoxin-like_sf"/>
</dbReference>
<evidence type="ECO:0000256" key="1">
    <source>
        <dbReference type="SAM" id="SignalP"/>
    </source>
</evidence>
<feature type="chain" id="PRO_5026776583" evidence="1">
    <location>
        <begin position="25"/>
        <end position="250"/>
    </location>
</feature>
<dbReference type="Pfam" id="PF01323">
    <property type="entry name" value="DSBA"/>
    <property type="match status" value="1"/>
</dbReference>
<dbReference type="PANTHER" id="PTHR35272">
    <property type="entry name" value="THIOL:DISULFIDE INTERCHANGE PROTEIN DSBC-RELATED"/>
    <property type="match status" value="1"/>
</dbReference>
<dbReference type="InterPro" id="IPR013766">
    <property type="entry name" value="Thioredoxin_domain"/>
</dbReference>
<gene>
    <name evidence="3" type="ORF">GT348_07630</name>
</gene>
<evidence type="ECO:0000313" key="3">
    <source>
        <dbReference type="EMBL" id="QHI96119.1"/>
    </source>
</evidence>
<dbReference type="GO" id="GO:0016491">
    <property type="term" value="F:oxidoreductase activity"/>
    <property type="evidence" value="ECO:0007669"/>
    <property type="project" value="InterPro"/>
</dbReference>
<organism evidence="3 4">
    <name type="scientific">Aristophania vespae</name>
    <dbReference type="NCBI Taxonomy" id="2697033"/>
    <lineage>
        <taxon>Bacteria</taxon>
        <taxon>Pseudomonadati</taxon>
        <taxon>Pseudomonadota</taxon>
        <taxon>Alphaproteobacteria</taxon>
        <taxon>Acetobacterales</taxon>
        <taxon>Acetobacteraceae</taxon>
        <taxon>Aristophania</taxon>
    </lineage>
</organism>
<feature type="domain" description="Thioredoxin" evidence="2">
    <location>
        <begin position="82"/>
        <end position="250"/>
    </location>
</feature>
<feature type="signal peptide" evidence="1">
    <location>
        <begin position="1"/>
        <end position="24"/>
    </location>
</feature>
<dbReference type="RefSeq" id="WP_160619192.1">
    <property type="nucleotide sequence ID" value="NZ_CP047652.1"/>
</dbReference>